<dbReference type="InterPro" id="IPR000719">
    <property type="entry name" value="Prot_kinase_dom"/>
</dbReference>
<evidence type="ECO:0000256" key="9">
    <source>
        <dbReference type="SAM" id="Phobius"/>
    </source>
</evidence>
<keyword evidence="9" id="KW-0472">Membrane</keyword>
<dbReference type="Gene3D" id="1.10.510.10">
    <property type="entry name" value="Transferase(Phosphotransferase) domain 1"/>
    <property type="match status" value="1"/>
</dbReference>
<dbReference type="InterPro" id="IPR051131">
    <property type="entry name" value="NEK_Ser/Thr_kinase_NIMA"/>
</dbReference>
<dbReference type="EC" id="2.7.11.1" evidence="1"/>
<dbReference type="AlphaFoldDB" id="A0AAN8VIG0"/>
<comment type="caution">
    <text evidence="11">The sequence shown here is derived from an EMBL/GenBank/DDBJ whole genome shotgun (WGS) entry which is preliminary data.</text>
</comment>
<keyword evidence="9" id="KW-1133">Transmembrane helix</keyword>
<dbReference type="Pfam" id="PF00069">
    <property type="entry name" value="Pkinase"/>
    <property type="match status" value="1"/>
</dbReference>
<keyword evidence="2" id="KW-0723">Serine/threonine-protein kinase</keyword>
<dbReference type="GO" id="GO:0004674">
    <property type="term" value="F:protein serine/threonine kinase activity"/>
    <property type="evidence" value="ECO:0007669"/>
    <property type="project" value="UniProtKB-KW"/>
</dbReference>
<name>A0AAN8VIG0_9MAGN</name>
<organism evidence="11 12">
    <name type="scientific">Dillenia turbinata</name>
    <dbReference type="NCBI Taxonomy" id="194707"/>
    <lineage>
        <taxon>Eukaryota</taxon>
        <taxon>Viridiplantae</taxon>
        <taxon>Streptophyta</taxon>
        <taxon>Embryophyta</taxon>
        <taxon>Tracheophyta</taxon>
        <taxon>Spermatophyta</taxon>
        <taxon>Magnoliopsida</taxon>
        <taxon>eudicotyledons</taxon>
        <taxon>Gunneridae</taxon>
        <taxon>Pentapetalae</taxon>
        <taxon>Dilleniales</taxon>
        <taxon>Dilleniaceae</taxon>
        <taxon>Dillenia</taxon>
    </lineage>
</organism>
<evidence type="ECO:0000256" key="8">
    <source>
        <dbReference type="ARBA" id="ARBA00048679"/>
    </source>
</evidence>
<evidence type="ECO:0000313" key="11">
    <source>
        <dbReference type="EMBL" id="KAK6934825.1"/>
    </source>
</evidence>
<dbReference type="SUPFAM" id="SSF56112">
    <property type="entry name" value="Protein kinase-like (PK-like)"/>
    <property type="match status" value="1"/>
</dbReference>
<keyword evidence="6" id="KW-0067">ATP-binding</keyword>
<proteinExistence type="predicted"/>
<accession>A0AAN8VIG0</accession>
<dbReference type="PROSITE" id="PS50011">
    <property type="entry name" value="PROTEIN_KINASE_DOM"/>
    <property type="match status" value="1"/>
</dbReference>
<keyword evidence="12" id="KW-1185">Reference proteome</keyword>
<evidence type="ECO:0000256" key="1">
    <source>
        <dbReference type="ARBA" id="ARBA00012513"/>
    </source>
</evidence>
<evidence type="ECO:0000256" key="3">
    <source>
        <dbReference type="ARBA" id="ARBA00022679"/>
    </source>
</evidence>
<keyword evidence="9" id="KW-0812">Transmembrane</keyword>
<dbReference type="PANTHER" id="PTHR44899">
    <property type="entry name" value="CAMK FAMILY PROTEIN KINASE"/>
    <property type="match status" value="1"/>
</dbReference>
<feature type="domain" description="Protein kinase" evidence="10">
    <location>
        <begin position="1"/>
        <end position="131"/>
    </location>
</feature>
<comment type="catalytic activity">
    <reaction evidence="8">
        <text>L-seryl-[protein] + ATP = O-phospho-L-seryl-[protein] + ADP + H(+)</text>
        <dbReference type="Rhea" id="RHEA:17989"/>
        <dbReference type="Rhea" id="RHEA-COMP:9863"/>
        <dbReference type="Rhea" id="RHEA-COMP:11604"/>
        <dbReference type="ChEBI" id="CHEBI:15378"/>
        <dbReference type="ChEBI" id="CHEBI:29999"/>
        <dbReference type="ChEBI" id="CHEBI:30616"/>
        <dbReference type="ChEBI" id="CHEBI:83421"/>
        <dbReference type="ChEBI" id="CHEBI:456216"/>
        <dbReference type="EC" id="2.7.11.1"/>
    </reaction>
</comment>
<keyword evidence="3" id="KW-0808">Transferase</keyword>
<comment type="catalytic activity">
    <reaction evidence="7">
        <text>L-threonyl-[protein] + ATP = O-phospho-L-threonyl-[protein] + ADP + H(+)</text>
        <dbReference type="Rhea" id="RHEA:46608"/>
        <dbReference type="Rhea" id="RHEA-COMP:11060"/>
        <dbReference type="Rhea" id="RHEA-COMP:11605"/>
        <dbReference type="ChEBI" id="CHEBI:15378"/>
        <dbReference type="ChEBI" id="CHEBI:30013"/>
        <dbReference type="ChEBI" id="CHEBI:30616"/>
        <dbReference type="ChEBI" id="CHEBI:61977"/>
        <dbReference type="ChEBI" id="CHEBI:456216"/>
        <dbReference type="EC" id="2.7.11.1"/>
    </reaction>
</comment>
<reference evidence="11 12" key="1">
    <citation type="submission" date="2023-12" db="EMBL/GenBank/DDBJ databases">
        <title>A high-quality genome assembly for Dillenia turbinata (Dilleniales).</title>
        <authorList>
            <person name="Chanderbali A."/>
        </authorList>
    </citation>
    <scope>NUCLEOTIDE SEQUENCE [LARGE SCALE GENOMIC DNA]</scope>
    <source>
        <strain evidence="11">LSX21</strain>
        <tissue evidence="11">Leaf</tissue>
    </source>
</reference>
<evidence type="ECO:0000256" key="4">
    <source>
        <dbReference type="ARBA" id="ARBA00022741"/>
    </source>
</evidence>
<sequence length="131" mass="15160">MYTYDMSSTVMGTECYLSPKYIKDRAWGFSSDIWALGCVVLEMMTGMTVLNMDLSEIPELPDRSSLRDGEMEEDDEDEEVINREKIIQNFAAEIIIFFSGFNFFFIIIVVEIDNETTDDWGAYENPIEGFR</sequence>
<protein>
    <recommendedName>
        <fullName evidence="1">non-specific serine/threonine protein kinase</fullName>
        <ecNumber evidence="1">2.7.11.1</ecNumber>
    </recommendedName>
</protein>
<dbReference type="InterPro" id="IPR011009">
    <property type="entry name" value="Kinase-like_dom_sf"/>
</dbReference>
<dbReference type="GO" id="GO:0005524">
    <property type="term" value="F:ATP binding"/>
    <property type="evidence" value="ECO:0007669"/>
    <property type="project" value="UniProtKB-KW"/>
</dbReference>
<dbReference type="EMBL" id="JBAMMX010000008">
    <property type="protein sequence ID" value="KAK6934825.1"/>
    <property type="molecule type" value="Genomic_DNA"/>
</dbReference>
<gene>
    <name evidence="11" type="ORF">RJ641_034980</name>
</gene>
<evidence type="ECO:0000313" key="12">
    <source>
        <dbReference type="Proteomes" id="UP001370490"/>
    </source>
</evidence>
<keyword evidence="5 11" id="KW-0418">Kinase</keyword>
<evidence type="ECO:0000256" key="2">
    <source>
        <dbReference type="ARBA" id="ARBA00022527"/>
    </source>
</evidence>
<evidence type="ECO:0000256" key="5">
    <source>
        <dbReference type="ARBA" id="ARBA00022777"/>
    </source>
</evidence>
<keyword evidence="4" id="KW-0547">Nucleotide-binding</keyword>
<feature type="transmembrane region" description="Helical" evidence="9">
    <location>
        <begin position="90"/>
        <end position="110"/>
    </location>
</feature>
<evidence type="ECO:0000259" key="10">
    <source>
        <dbReference type="PROSITE" id="PS50011"/>
    </source>
</evidence>
<evidence type="ECO:0000256" key="7">
    <source>
        <dbReference type="ARBA" id="ARBA00047899"/>
    </source>
</evidence>
<evidence type="ECO:0000256" key="6">
    <source>
        <dbReference type="ARBA" id="ARBA00022840"/>
    </source>
</evidence>
<dbReference type="Proteomes" id="UP001370490">
    <property type="component" value="Unassembled WGS sequence"/>
</dbReference>